<dbReference type="eggNOG" id="COG4733">
    <property type="taxonomic scope" value="Bacteria"/>
</dbReference>
<dbReference type="HOGENOM" id="CLU_703039_0_0_6"/>
<dbReference type="PATRIC" id="fig|421052.3.peg.2104"/>
<dbReference type="AlphaFoldDB" id="S3N2A1"/>
<keyword evidence="2" id="KW-1185">Reference proteome</keyword>
<dbReference type="STRING" id="632955.GCA_000829675_00443"/>
<evidence type="ECO:0008006" key="3">
    <source>
        <dbReference type="Google" id="ProtNLM"/>
    </source>
</evidence>
<name>S3N2A1_9GAMM</name>
<organism evidence="1 2">
    <name type="scientific">Acinetobacter rudis CIP 110305</name>
    <dbReference type="NCBI Taxonomy" id="421052"/>
    <lineage>
        <taxon>Bacteria</taxon>
        <taxon>Pseudomonadati</taxon>
        <taxon>Pseudomonadota</taxon>
        <taxon>Gammaproteobacteria</taxon>
        <taxon>Moraxellales</taxon>
        <taxon>Moraxellaceae</taxon>
        <taxon>Acinetobacter</taxon>
    </lineage>
</organism>
<evidence type="ECO:0000313" key="1">
    <source>
        <dbReference type="EMBL" id="EPF72658.1"/>
    </source>
</evidence>
<dbReference type="EMBL" id="ATGI01000029">
    <property type="protein sequence ID" value="EPF72658.1"/>
    <property type="molecule type" value="Genomic_DNA"/>
</dbReference>
<proteinExistence type="predicted"/>
<evidence type="ECO:0000313" key="2">
    <source>
        <dbReference type="Proteomes" id="UP000014568"/>
    </source>
</evidence>
<protein>
    <recommendedName>
        <fullName evidence="3">DUF1983 domain-containing protein</fullName>
    </recommendedName>
</protein>
<accession>S3N2A1</accession>
<reference evidence="1 2" key="1">
    <citation type="submission" date="2013-06" db="EMBL/GenBank/DDBJ databases">
        <title>The Genome Sequence of Acinetobacter rudis CIP 110305.</title>
        <authorList>
            <consortium name="The Broad Institute Genome Sequencing Platform"/>
            <consortium name="The Broad Institute Genome Sequencing Center for Infectious Disease"/>
            <person name="Cerqueira G."/>
            <person name="Feldgarden M."/>
            <person name="Courvalin P."/>
            <person name="Perichon B."/>
            <person name="Grillot-Courvalin C."/>
            <person name="Clermont D."/>
            <person name="Rocha E."/>
            <person name="Yoon E.-J."/>
            <person name="Nemec A."/>
            <person name="Young S.K."/>
            <person name="Zeng Q."/>
            <person name="Gargeya S."/>
            <person name="Fitzgerald M."/>
            <person name="Abouelleil A."/>
            <person name="Alvarado L."/>
            <person name="Berlin A.M."/>
            <person name="Chapman S.B."/>
            <person name="Dewar J."/>
            <person name="Goldberg J."/>
            <person name="Griggs A."/>
            <person name="Gujja S."/>
            <person name="Hansen M."/>
            <person name="Howarth C."/>
            <person name="Imamovic A."/>
            <person name="Larimer J."/>
            <person name="McCowan C."/>
            <person name="Murphy C."/>
            <person name="Pearson M."/>
            <person name="Priest M."/>
            <person name="Roberts A."/>
            <person name="Saif S."/>
            <person name="Shea T."/>
            <person name="Sykes S."/>
            <person name="Wortman J."/>
            <person name="Nusbaum C."/>
            <person name="Birren B."/>
        </authorList>
    </citation>
    <scope>NUCLEOTIDE SEQUENCE [LARGE SCALE GENOMIC DNA]</scope>
    <source>
        <strain evidence="1 2">CIP 110305</strain>
    </source>
</reference>
<sequence>TGALNQVKSEIQEDVDKKISAQTTKIDGVYAQVNPSMAGAVDEMAGDAGKYAGVWSEQSARIEGDMAQAKRIDQVSVEMQQNNAVLKSEIEATATTAHAAIKATETMQTTVGENRASIEKQQQSIDGVYAQQYMKFDVNGHIVGHGSMNDGKTGTMIFNYDAVHFGAPVGVDGIQPKPLMSLQTKADTLPNGTIIPPGLYVSNGYFGRIDASKLWVDDLSAITASFGSLKVKSANIEREAVDSSKIKKLSVESGHIKDLSVDTLKIKDNAVTVSVASENSGDLIIETSGGPVRCNIGIEVSSGPVAQSNGPSLSVRLYRDDILIRNYWLSHTGQFNDYSGESTYLYYFYSYTCELPMVVDQPIAGIHRYRVDIVASGFTVTGPASIALMEVKK</sequence>
<feature type="non-terminal residue" evidence="1">
    <location>
        <position position="1"/>
    </location>
</feature>
<comment type="caution">
    <text evidence="1">The sequence shown here is derived from an EMBL/GenBank/DDBJ whole genome shotgun (WGS) entry which is preliminary data.</text>
</comment>
<dbReference type="Proteomes" id="UP000014568">
    <property type="component" value="Unassembled WGS sequence"/>
</dbReference>
<gene>
    <name evidence="1" type="ORF">F945_02152</name>
</gene>